<evidence type="ECO:0000256" key="7">
    <source>
        <dbReference type="HAMAP-Rule" id="MF_01306"/>
    </source>
</evidence>
<evidence type="ECO:0000259" key="9">
    <source>
        <dbReference type="SMART" id="SM00363"/>
    </source>
</evidence>
<accession>A0A397QUX4</accession>
<dbReference type="GO" id="GO:0019843">
    <property type="term" value="F:rRNA binding"/>
    <property type="evidence" value="ECO:0007669"/>
    <property type="project" value="UniProtKB-UniRule"/>
</dbReference>
<dbReference type="FunFam" id="3.10.290.10:FF:000001">
    <property type="entry name" value="30S ribosomal protein S4"/>
    <property type="match status" value="1"/>
</dbReference>
<keyword evidence="12" id="KW-1185">Reference proteome</keyword>
<dbReference type="SUPFAM" id="SSF55174">
    <property type="entry name" value="Alpha-L RNA-binding motif"/>
    <property type="match status" value="1"/>
</dbReference>
<reference evidence="11 12" key="1">
    <citation type="submission" date="2018-08" db="EMBL/GenBank/DDBJ databases">
        <title>Genomic Encyclopedia of Archaeal and Bacterial Type Strains, Phase II (KMG-II): from individual species to whole genera.</title>
        <authorList>
            <person name="Goeker M."/>
        </authorList>
    </citation>
    <scope>NUCLEOTIDE SEQUENCE [LARGE SCALE GENOMIC DNA]</scope>
    <source>
        <strain evidence="11 12">ATCC 27112</strain>
    </source>
</reference>
<keyword evidence="5 7" id="KW-0687">Ribonucleoprotein</keyword>
<dbReference type="PROSITE" id="PS00632">
    <property type="entry name" value="RIBOSOMAL_S4"/>
    <property type="match status" value="1"/>
</dbReference>
<dbReference type="GO" id="GO:0003735">
    <property type="term" value="F:structural constituent of ribosome"/>
    <property type="evidence" value="ECO:0007669"/>
    <property type="project" value="InterPro"/>
</dbReference>
<evidence type="ECO:0000256" key="4">
    <source>
        <dbReference type="ARBA" id="ARBA00022980"/>
    </source>
</evidence>
<name>A0A397QUX4_9MOLU</name>
<gene>
    <name evidence="7" type="primary">rpsD</name>
    <name evidence="11" type="ORF">EI71_01817</name>
</gene>
<dbReference type="InterPro" id="IPR001912">
    <property type="entry name" value="Ribosomal_uS4_N"/>
</dbReference>
<dbReference type="NCBIfam" id="TIGR01017">
    <property type="entry name" value="rpsD_bact"/>
    <property type="match status" value="1"/>
</dbReference>
<protein>
    <recommendedName>
        <fullName evidence="6 7">Small ribosomal subunit protein uS4</fullName>
    </recommendedName>
</protein>
<dbReference type="InterPro" id="IPR018079">
    <property type="entry name" value="Ribosomal_uS4_CS"/>
</dbReference>
<comment type="similarity">
    <text evidence="1 7 8">Belongs to the universal ribosomal protein uS4 family.</text>
</comment>
<dbReference type="InterPro" id="IPR002942">
    <property type="entry name" value="S4_RNA-bd"/>
</dbReference>
<dbReference type="GO" id="GO:0015935">
    <property type="term" value="C:small ribosomal subunit"/>
    <property type="evidence" value="ECO:0007669"/>
    <property type="project" value="InterPro"/>
</dbReference>
<dbReference type="Pfam" id="PF00163">
    <property type="entry name" value="Ribosomal_S4"/>
    <property type="match status" value="1"/>
</dbReference>
<keyword evidence="3 7" id="KW-0694">RNA-binding</keyword>
<comment type="function">
    <text evidence="7">With S5 and S12 plays an important role in translational accuracy.</text>
</comment>
<comment type="caution">
    <text evidence="11">The sequence shown here is derived from an EMBL/GenBank/DDBJ whole genome shotgun (WGS) entry which is preliminary data.</text>
</comment>
<evidence type="ECO:0000256" key="6">
    <source>
        <dbReference type="ARBA" id="ARBA00035254"/>
    </source>
</evidence>
<dbReference type="Pfam" id="PF01479">
    <property type="entry name" value="S4"/>
    <property type="match status" value="1"/>
</dbReference>
<evidence type="ECO:0000256" key="1">
    <source>
        <dbReference type="ARBA" id="ARBA00007465"/>
    </source>
</evidence>
<evidence type="ECO:0000256" key="2">
    <source>
        <dbReference type="ARBA" id="ARBA00022730"/>
    </source>
</evidence>
<dbReference type="AlphaFoldDB" id="A0A397QUX4"/>
<dbReference type="EMBL" id="QXEV01000033">
    <property type="protein sequence ID" value="RIA64862.1"/>
    <property type="molecule type" value="Genomic_DNA"/>
</dbReference>
<dbReference type="HAMAP" id="MF_01306_B">
    <property type="entry name" value="Ribosomal_uS4_B"/>
    <property type="match status" value="1"/>
</dbReference>
<dbReference type="PROSITE" id="PS50889">
    <property type="entry name" value="S4"/>
    <property type="match status" value="1"/>
</dbReference>
<dbReference type="InterPro" id="IPR036986">
    <property type="entry name" value="S4_RNA-bd_sf"/>
</dbReference>
<dbReference type="FunCoup" id="A0A397QUX4">
    <property type="interactions" value="387"/>
</dbReference>
<dbReference type="InterPro" id="IPR005709">
    <property type="entry name" value="Ribosomal_uS4_bac-type"/>
</dbReference>
<dbReference type="PANTHER" id="PTHR11831:SF4">
    <property type="entry name" value="SMALL RIBOSOMAL SUBUNIT PROTEIN US4M"/>
    <property type="match status" value="1"/>
</dbReference>
<proteinExistence type="inferred from homology"/>
<dbReference type="InParanoid" id="A0A397QUX4"/>
<evidence type="ECO:0000259" key="10">
    <source>
        <dbReference type="SMART" id="SM01390"/>
    </source>
</evidence>
<evidence type="ECO:0000256" key="5">
    <source>
        <dbReference type="ARBA" id="ARBA00023274"/>
    </source>
</evidence>
<evidence type="ECO:0000313" key="11">
    <source>
        <dbReference type="EMBL" id="RIA64862.1"/>
    </source>
</evidence>
<comment type="function">
    <text evidence="7">One of the primary rRNA binding proteins, it binds directly to 16S rRNA where it nucleates assembly of the body of the 30S subunit.</text>
</comment>
<dbReference type="SMART" id="SM00363">
    <property type="entry name" value="S4"/>
    <property type="match status" value="1"/>
</dbReference>
<sequence length="200" mass="22901">MSRFTGSSWKVSRRLGYSISETEKELIKRKYAPGQHGAKRAKEKEYALQLHEKQKVRFTYGVSEKQFVKTFNEAAKMEGKTGVNFLKLLECRLDNLVYRLGFASTRPQARQLVNHGHITVDGKKVDIASYRVKPGQVISVKETSKNLVVVKAALEAKLARAEYLSYDEDKMAGTLVRIPERNEFLPTINEQQIVEFYNRA</sequence>
<dbReference type="GO" id="GO:0042274">
    <property type="term" value="P:ribosomal small subunit biogenesis"/>
    <property type="evidence" value="ECO:0007669"/>
    <property type="project" value="TreeGrafter"/>
</dbReference>
<feature type="domain" description="RNA-binding S4" evidence="9">
    <location>
        <begin position="91"/>
        <end position="155"/>
    </location>
</feature>
<dbReference type="OrthoDB" id="9803672at2"/>
<comment type="subunit">
    <text evidence="7">Part of the 30S ribosomal subunit. Contacts protein S5. The interaction surface between S4 and S5 is involved in control of translational fidelity.</text>
</comment>
<dbReference type="GO" id="GO:0006412">
    <property type="term" value="P:translation"/>
    <property type="evidence" value="ECO:0007669"/>
    <property type="project" value="UniProtKB-UniRule"/>
</dbReference>
<dbReference type="Gene3D" id="1.10.1050.10">
    <property type="entry name" value="Ribosomal Protein S4 Delta 41, Chain A, domain 1"/>
    <property type="match status" value="1"/>
</dbReference>
<evidence type="ECO:0000313" key="12">
    <source>
        <dbReference type="Proteomes" id="UP000266506"/>
    </source>
</evidence>
<evidence type="ECO:0000256" key="8">
    <source>
        <dbReference type="RuleBase" id="RU003699"/>
    </source>
</evidence>
<evidence type="ECO:0000256" key="3">
    <source>
        <dbReference type="ARBA" id="ARBA00022884"/>
    </source>
</evidence>
<dbReference type="RefSeq" id="WP_119016886.1">
    <property type="nucleotide sequence ID" value="NZ_QXEV01000033.1"/>
</dbReference>
<dbReference type="SMART" id="SM01390">
    <property type="entry name" value="Ribosomal_S4"/>
    <property type="match status" value="1"/>
</dbReference>
<dbReference type="Proteomes" id="UP000266506">
    <property type="component" value="Unassembled WGS sequence"/>
</dbReference>
<dbReference type="Gene3D" id="3.10.290.10">
    <property type="entry name" value="RNA-binding S4 domain"/>
    <property type="match status" value="1"/>
</dbReference>
<dbReference type="InterPro" id="IPR022801">
    <property type="entry name" value="Ribosomal_uS4"/>
</dbReference>
<dbReference type="PANTHER" id="PTHR11831">
    <property type="entry name" value="30S 40S RIBOSOMAL PROTEIN"/>
    <property type="match status" value="1"/>
</dbReference>
<feature type="domain" description="Small ribosomal subunit protein uS4 N-terminal" evidence="10">
    <location>
        <begin position="3"/>
        <end position="90"/>
    </location>
</feature>
<organism evidence="11 12">
    <name type="scientific">Anaeroplasma bactoclasticum</name>
    <dbReference type="NCBI Taxonomy" id="2088"/>
    <lineage>
        <taxon>Bacteria</taxon>
        <taxon>Bacillati</taxon>
        <taxon>Mycoplasmatota</taxon>
        <taxon>Mollicutes</taxon>
        <taxon>Anaeroplasmatales</taxon>
        <taxon>Anaeroplasmataceae</taxon>
        <taxon>Anaeroplasma</taxon>
    </lineage>
</organism>
<dbReference type="CDD" id="cd00165">
    <property type="entry name" value="S4"/>
    <property type="match status" value="1"/>
</dbReference>
<keyword evidence="4 7" id="KW-0689">Ribosomal protein</keyword>
<keyword evidence="2 7" id="KW-0699">rRNA-binding</keyword>
<dbReference type="NCBIfam" id="NF003717">
    <property type="entry name" value="PRK05327.1"/>
    <property type="match status" value="1"/>
</dbReference>